<protein>
    <recommendedName>
        <fullName evidence="2">Antitoxin ParD</fullName>
    </recommendedName>
</protein>
<dbReference type="InterPro" id="IPR022789">
    <property type="entry name" value="ParD"/>
</dbReference>
<gene>
    <name evidence="4" type="ORF">GUH15_04065</name>
</gene>
<dbReference type="PANTHER" id="PTHR36582">
    <property type="entry name" value="ANTITOXIN PARD"/>
    <property type="match status" value="1"/>
</dbReference>
<dbReference type="EMBL" id="JAABFR010000174">
    <property type="protein sequence ID" value="MBD4335264.1"/>
    <property type="molecule type" value="Genomic_DNA"/>
</dbReference>
<proteinExistence type="inferred from homology"/>
<comment type="function">
    <text evidence="3">Antitoxin component of a type II toxin-antitoxin (TA) system. Neutralizes the effect of toxin ParE.</text>
</comment>
<reference evidence="4" key="1">
    <citation type="submission" date="2020-01" db="EMBL/GenBank/DDBJ databases">
        <authorList>
            <person name="Richard D."/>
        </authorList>
    </citation>
    <scope>NUCLEOTIDE SEQUENCE</scope>
    <source>
        <strain evidence="4">JP541</strain>
    </source>
</reference>
<organism evidence="4 5">
    <name type="scientific">Xanthomonas citri pv. citri</name>
    <dbReference type="NCBI Taxonomy" id="611301"/>
    <lineage>
        <taxon>Bacteria</taxon>
        <taxon>Pseudomonadati</taxon>
        <taxon>Pseudomonadota</taxon>
        <taxon>Gammaproteobacteria</taxon>
        <taxon>Lysobacterales</taxon>
        <taxon>Lysobacteraceae</taxon>
        <taxon>Xanthomonas</taxon>
    </lineage>
</organism>
<dbReference type="InterPro" id="IPR010985">
    <property type="entry name" value="Ribbon_hlx_hlx"/>
</dbReference>
<dbReference type="Proteomes" id="UP000653002">
    <property type="component" value="Unassembled WGS sequence"/>
</dbReference>
<evidence type="ECO:0000313" key="4">
    <source>
        <dbReference type="EMBL" id="MBD4335264.1"/>
    </source>
</evidence>
<name>A0A8I0H3E2_XANCI</name>
<dbReference type="Pfam" id="PF03693">
    <property type="entry name" value="ParD_antitoxin"/>
    <property type="match status" value="1"/>
</dbReference>
<dbReference type="NCBIfam" id="TIGR02606">
    <property type="entry name" value="antidote_CC2985"/>
    <property type="match status" value="1"/>
</dbReference>
<evidence type="ECO:0000256" key="1">
    <source>
        <dbReference type="ARBA" id="ARBA00008580"/>
    </source>
</evidence>
<comment type="caution">
    <text evidence="4">The sequence shown here is derived from an EMBL/GenBank/DDBJ whole genome shotgun (WGS) entry which is preliminary data.</text>
</comment>
<sequence>MHLPNGARTLWQSLPSGGGMATMNISLPDELKQFVDQQVAEHAYGSSSEYLRELIRKQRDIEQLRGVLLGGANSGPAVAAEAGFFNAMQARANARAGEQ</sequence>
<dbReference type="CDD" id="cd22231">
    <property type="entry name" value="RHH_NikR_HicB-like"/>
    <property type="match status" value="1"/>
</dbReference>
<evidence type="ECO:0000313" key="5">
    <source>
        <dbReference type="Proteomes" id="UP000653002"/>
    </source>
</evidence>
<comment type="similarity">
    <text evidence="1">Belongs to the ParD antitoxin family.</text>
</comment>
<accession>A0A8I0H3E2</accession>
<evidence type="ECO:0000256" key="2">
    <source>
        <dbReference type="ARBA" id="ARBA00017940"/>
    </source>
</evidence>
<dbReference type="PANTHER" id="PTHR36582:SF2">
    <property type="entry name" value="ANTITOXIN PARD"/>
    <property type="match status" value="1"/>
</dbReference>
<evidence type="ECO:0000256" key="3">
    <source>
        <dbReference type="ARBA" id="ARBA00037106"/>
    </source>
</evidence>
<dbReference type="SUPFAM" id="SSF47598">
    <property type="entry name" value="Ribbon-helix-helix"/>
    <property type="match status" value="1"/>
</dbReference>
<dbReference type="InterPro" id="IPR013321">
    <property type="entry name" value="Arc_rbn_hlx_hlx"/>
</dbReference>
<dbReference type="Gene3D" id="1.10.1220.10">
    <property type="entry name" value="Met repressor-like"/>
    <property type="match status" value="1"/>
</dbReference>
<dbReference type="GO" id="GO:0006355">
    <property type="term" value="P:regulation of DNA-templated transcription"/>
    <property type="evidence" value="ECO:0007669"/>
    <property type="project" value="InterPro"/>
</dbReference>
<dbReference type="AlphaFoldDB" id="A0A8I0H3E2"/>